<dbReference type="RefSeq" id="XP_002765564.1">
    <property type="nucleotide sequence ID" value="XM_002765518.1"/>
</dbReference>
<accession>C5LYB1</accession>
<feature type="non-terminal residue" evidence="1">
    <location>
        <position position="69"/>
    </location>
</feature>
<gene>
    <name evidence="1" type="ORF">Pmar_PMAR001752</name>
</gene>
<sequence length="69" mass="7864">DCYADKRLEIYEEMALEDEPLLMDALADAISFTNLARNAYLLSAFKKIAALYGRMRPHAEAIRSIREGK</sequence>
<reference evidence="1 2" key="1">
    <citation type="submission" date="2008-07" db="EMBL/GenBank/DDBJ databases">
        <authorList>
            <person name="El-Sayed N."/>
            <person name="Caler E."/>
            <person name="Inman J."/>
            <person name="Amedeo P."/>
            <person name="Hass B."/>
            <person name="Wortman J."/>
        </authorList>
    </citation>
    <scope>NUCLEOTIDE SEQUENCE [LARGE SCALE GENOMIC DNA]</scope>
    <source>
        <strain evidence="2">ATCC 50983 / TXsc</strain>
    </source>
</reference>
<evidence type="ECO:0000313" key="1">
    <source>
        <dbReference type="EMBL" id="EEQ98281.1"/>
    </source>
</evidence>
<dbReference type="OrthoDB" id="459330at2759"/>
<keyword evidence="2" id="KW-1185">Reference proteome</keyword>
<organism evidence="2">
    <name type="scientific">Perkinsus marinus (strain ATCC 50983 / TXsc)</name>
    <dbReference type="NCBI Taxonomy" id="423536"/>
    <lineage>
        <taxon>Eukaryota</taxon>
        <taxon>Sar</taxon>
        <taxon>Alveolata</taxon>
        <taxon>Perkinsozoa</taxon>
        <taxon>Perkinsea</taxon>
        <taxon>Perkinsida</taxon>
        <taxon>Perkinsidae</taxon>
        <taxon>Perkinsus</taxon>
    </lineage>
</organism>
<dbReference type="Proteomes" id="UP000007800">
    <property type="component" value="Unassembled WGS sequence"/>
</dbReference>
<name>C5LYB1_PERM5</name>
<feature type="non-terminal residue" evidence="1">
    <location>
        <position position="1"/>
    </location>
</feature>
<dbReference type="EMBL" id="GG686805">
    <property type="protein sequence ID" value="EEQ98281.1"/>
    <property type="molecule type" value="Genomic_DNA"/>
</dbReference>
<protein>
    <submittedName>
        <fullName evidence="1">Uncharacterized protein</fullName>
    </submittedName>
</protein>
<dbReference type="GeneID" id="9040731"/>
<proteinExistence type="predicted"/>
<dbReference type="InParanoid" id="C5LYB1"/>
<evidence type="ECO:0000313" key="2">
    <source>
        <dbReference type="Proteomes" id="UP000007800"/>
    </source>
</evidence>
<dbReference type="AlphaFoldDB" id="C5LYB1"/>